<reference evidence="4" key="1">
    <citation type="submission" date="2014-11" db="EMBL/GenBank/DDBJ databases">
        <authorList>
            <person name="Amaro Gonzalez C."/>
        </authorList>
    </citation>
    <scope>NUCLEOTIDE SEQUENCE</scope>
</reference>
<evidence type="ECO:0000256" key="2">
    <source>
        <dbReference type="ARBA" id="ARBA00022989"/>
    </source>
</evidence>
<name>A0A0E9UNN0_ANGAN</name>
<proteinExistence type="predicted"/>
<dbReference type="AlphaFoldDB" id="A0A0E9UNN0"/>
<keyword evidence="2" id="KW-1133">Transmembrane helix</keyword>
<dbReference type="SUPFAM" id="SSF90123">
    <property type="entry name" value="ABC transporter transmembrane region"/>
    <property type="match status" value="1"/>
</dbReference>
<protein>
    <recommendedName>
        <fullName evidence="5">ABC transmembrane type-1 domain-containing protein</fullName>
    </recommendedName>
</protein>
<evidence type="ECO:0000256" key="3">
    <source>
        <dbReference type="ARBA" id="ARBA00023136"/>
    </source>
</evidence>
<dbReference type="InterPro" id="IPR036640">
    <property type="entry name" value="ABC1_TM_sf"/>
</dbReference>
<keyword evidence="3" id="KW-0472">Membrane</keyword>
<evidence type="ECO:0008006" key="5">
    <source>
        <dbReference type="Google" id="ProtNLM"/>
    </source>
</evidence>
<dbReference type="EMBL" id="GBXM01041216">
    <property type="protein sequence ID" value="JAH67361.1"/>
    <property type="molecule type" value="Transcribed_RNA"/>
</dbReference>
<dbReference type="GO" id="GO:0005524">
    <property type="term" value="F:ATP binding"/>
    <property type="evidence" value="ECO:0007669"/>
    <property type="project" value="InterPro"/>
</dbReference>
<evidence type="ECO:0000256" key="1">
    <source>
        <dbReference type="ARBA" id="ARBA00022692"/>
    </source>
</evidence>
<keyword evidence="1" id="KW-0812">Transmembrane</keyword>
<sequence length="63" mass="7270">MVFFDTTPLGRVVNRFAKDMFTVDESIPMSFRSWLMCLLGWSAPCSSSVWLRPFSLWSSFPSL</sequence>
<organism evidence="4">
    <name type="scientific">Anguilla anguilla</name>
    <name type="common">European freshwater eel</name>
    <name type="synonym">Muraena anguilla</name>
    <dbReference type="NCBI Taxonomy" id="7936"/>
    <lineage>
        <taxon>Eukaryota</taxon>
        <taxon>Metazoa</taxon>
        <taxon>Chordata</taxon>
        <taxon>Craniata</taxon>
        <taxon>Vertebrata</taxon>
        <taxon>Euteleostomi</taxon>
        <taxon>Actinopterygii</taxon>
        <taxon>Neopterygii</taxon>
        <taxon>Teleostei</taxon>
        <taxon>Anguilliformes</taxon>
        <taxon>Anguillidae</taxon>
        <taxon>Anguilla</taxon>
    </lineage>
</organism>
<dbReference type="Gene3D" id="1.20.1560.10">
    <property type="entry name" value="ABC transporter type 1, transmembrane domain"/>
    <property type="match status" value="1"/>
</dbReference>
<dbReference type="GO" id="GO:0016020">
    <property type="term" value="C:membrane"/>
    <property type="evidence" value="ECO:0007669"/>
    <property type="project" value="InterPro"/>
</dbReference>
<evidence type="ECO:0000313" key="4">
    <source>
        <dbReference type="EMBL" id="JAH67361.1"/>
    </source>
</evidence>
<reference evidence="4" key="2">
    <citation type="journal article" date="2015" name="Fish Shellfish Immunol.">
        <title>Early steps in the European eel (Anguilla anguilla)-Vibrio vulnificus interaction in the gills: Role of the RtxA13 toxin.</title>
        <authorList>
            <person name="Callol A."/>
            <person name="Pajuelo D."/>
            <person name="Ebbesson L."/>
            <person name="Teles M."/>
            <person name="MacKenzie S."/>
            <person name="Amaro C."/>
        </authorList>
    </citation>
    <scope>NUCLEOTIDE SEQUENCE</scope>
</reference>
<accession>A0A0E9UNN0</accession>